<evidence type="ECO:0000313" key="7">
    <source>
        <dbReference type="Proteomes" id="UP000264294"/>
    </source>
</evidence>
<sequence>MYNYKFHHEYPISIQQMKKLYNSVGWWPEREEVDIAKMLENSITIGVWKESELIGFARAVSDGVFRAYIEDVVVYEADRNKGIGEEMLTMLLRELTHIDIVSLFCEEKLIKLYRKQQFKVTKQIVMHRNQLVKE</sequence>
<dbReference type="GO" id="GO:0008080">
    <property type="term" value="F:N-acetyltransferase activity"/>
    <property type="evidence" value="ECO:0007669"/>
    <property type="project" value="InterPro"/>
</dbReference>
<dbReference type="CDD" id="cd04301">
    <property type="entry name" value="NAT_SF"/>
    <property type="match status" value="1"/>
</dbReference>
<dbReference type="InterPro" id="IPR016181">
    <property type="entry name" value="Acyl_CoA_acyltransferase"/>
</dbReference>
<proteinExistence type="predicted"/>
<dbReference type="EMBL" id="JMQC01000008">
    <property type="protein sequence ID" value="KFM99796.1"/>
    <property type="molecule type" value="Genomic_DNA"/>
</dbReference>
<dbReference type="STRING" id="1405.B7492_14940"/>
<evidence type="ECO:0000313" key="6">
    <source>
        <dbReference type="Proteomes" id="UP000029389"/>
    </source>
</evidence>
<comment type="caution">
    <text evidence="4">The sequence shown here is derived from an EMBL/GenBank/DDBJ whole genome shotgun (WGS) entry which is preliminary data.</text>
</comment>
<dbReference type="InterPro" id="IPR045039">
    <property type="entry name" value="NSI-like"/>
</dbReference>
<protein>
    <submittedName>
        <fullName evidence="4">Acetyltransferase family protein</fullName>
    </submittedName>
    <submittedName>
        <fullName evidence="5">GNAT family N-acetyltransferase</fullName>
    </submittedName>
</protein>
<dbReference type="Proteomes" id="UP000264294">
    <property type="component" value="Unassembled WGS sequence"/>
</dbReference>
<dbReference type="GO" id="GO:0005737">
    <property type="term" value="C:cytoplasm"/>
    <property type="evidence" value="ECO:0007669"/>
    <property type="project" value="TreeGrafter"/>
</dbReference>
<feature type="domain" description="N-acetyltransferase" evidence="3">
    <location>
        <begin position="4"/>
        <end position="134"/>
    </location>
</feature>
<keyword evidence="2" id="KW-0012">Acyltransferase</keyword>
<dbReference type="InterPro" id="IPR000182">
    <property type="entry name" value="GNAT_dom"/>
</dbReference>
<name>A0A090YNH2_9BACI</name>
<dbReference type="EMBL" id="QVOD01000030">
    <property type="protein sequence ID" value="RFT64985.1"/>
    <property type="molecule type" value="Genomic_DNA"/>
</dbReference>
<dbReference type="PANTHER" id="PTHR43626:SF4">
    <property type="entry name" value="GCN5-RELATED N-ACETYLTRANSFERASE 2, CHLOROPLASTIC"/>
    <property type="match status" value="1"/>
</dbReference>
<dbReference type="Pfam" id="PF00583">
    <property type="entry name" value="Acetyltransf_1"/>
    <property type="match status" value="1"/>
</dbReference>
<evidence type="ECO:0000256" key="1">
    <source>
        <dbReference type="ARBA" id="ARBA00022679"/>
    </source>
</evidence>
<reference evidence="5 7" key="2">
    <citation type="submission" date="2018-08" db="EMBL/GenBank/DDBJ databases">
        <title>Bacillus clarus sp. nov. strain PS00077A.</title>
        <authorList>
            <person name="Mendez Acevedo M."/>
            <person name="Carroll L."/>
            <person name="Mukherjee M."/>
            <person name="Wiedmann M."/>
            <person name="Kovac J."/>
        </authorList>
    </citation>
    <scope>NUCLEOTIDE SEQUENCE [LARGE SCALE GENOMIC DNA]</scope>
    <source>
        <strain evidence="5 7">PS00077A</strain>
    </source>
</reference>
<dbReference type="RefSeq" id="WP_042983937.1">
    <property type="nucleotide sequence ID" value="NZ_JMQC01000008.1"/>
</dbReference>
<keyword evidence="7" id="KW-1185">Reference proteome</keyword>
<evidence type="ECO:0000313" key="5">
    <source>
        <dbReference type="EMBL" id="RFT64985.1"/>
    </source>
</evidence>
<dbReference type="PANTHER" id="PTHR43626">
    <property type="entry name" value="ACYL-COA N-ACYLTRANSFERASE"/>
    <property type="match status" value="1"/>
</dbReference>
<dbReference type="PATRIC" id="fig|1405.8.peg.5347"/>
<reference evidence="4 6" key="1">
    <citation type="submission" date="2014-04" db="EMBL/GenBank/DDBJ databases">
        <authorList>
            <person name="Bishop-Lilly K.A."/>
            <person name="Broomall S.M."/>
            <person name="Chain P.S."/>
            <person name="Chertkov O."/>
            <person name="Coyne S.R."/>
            <person name="Daligault H.E."/>
            <person name="Davenport K.W."/>
            <person name="Erkkila T."/>
            <person name="Frey K.G."/>
            <person name="Gibbons H.S."/>
            <person name="Gu W."/>
            <person name="Jaissle J."/>
            <person name="Johnson S.L."/>
            <person name="Koroleva G.I."/>
            <person name="Ladner J.T."/>
            <person name="Lo C.-C."/>
            <person name="Minogue T.D."/>
            <person name="Munk C."/>
            <person name="Palacios G.F."/>
            <person name="Redden C.L."/>
            <person name="Rosenzweig C.N."/>
            <person name="Scholz M.B."/>
            <person name="Teshima H."/>
            <person name="Xu Y."/>
        </authorList>
    </citation>
    <scope>NUCLEOTIDE SEQUENCE [LARGE SCALE GENOMIC DNA]</scope>
    <source>
        <strain evidence="4 6">BHP</strain>
    </source>
</reference>
<accession>A0A090YNH2</accession>
<dbReference type="AlphaFoldDB" id="A0A090YNH2"/>
<dbReference type="SUPFAM" id="SSF55729">
    <property type="entry name" value="Acyl-CoA N-acyltransferases (Nat)"/>
    <property type="match status" value="1"/>
</dbReference>
<organism evidence="4 6">
    <name type="scientific">Bacillus clarus</name>
    <dbReference type="NCBI Taxonomy" id="2338372"/>
    <lineage>
        <taxon>Bacteria</taxon>
        <taxon>Bacillati</taxon>
        <taxon>Bacillota</taxon>
        <taxon>Bacilli</taxon>
        <taxon>Bacillales</taxon>
        <taxon>Bacillaceae</taxon>
        <taxon>Bacillus</taxon>
        <taxon>Bacillus cereus group</taxon>
    </lineage>
</organism>
<keyword evidence="1 4" id="KW-0808">Transferase</keyword>
<dbReference type="PROSITE" id="PS51186">
    <property type="entry name" value="GNAT"/>
    <property type="match status" value="1"/>
</dbReference>
<dbReference type="Proteomes" id="UP000029389">
    <property type="component" value="Unassembled WGS sequence"/>
</dbReference>
<gene>
    <name evidence="5" type="ORF">D0U04_20570</name>
    <name evidence="4" type="ORF">DJ93_5192</name>
</gene>
<dbReference type="Gene3D" id="3.40.630.30">
    <property type="match status" value="1"/>
</dbReference>
<evidence type="ECO:0000259" key="3">
    <source>
        <dbReference type="PROSITE" id="PS51186"/>
    </source>
</evidence>
<evidence type="ECO:0000256" key="2">
    <source>
        <dbReference type="ARBA" id="ARBA00023315"/>
    </source>
</evidence>
<evidence type="ECO:0000313" key="4">
    <source>
        <dbReference type="EMBL" id="KFM99796.1"/>
    </source>
</evidence>